<dbReference type="SUPFAM" id="SSF55681">
    <property type="entry name" value="Class II aaRS and biotin synthetases"/>
    <property type="match status" value="1"/>
</dbReference>
<dbReference type="InterPro" id="IPR004530">
    <property type="entry name" value="Phe-tRNA-synth_IIc_mito"/>
</dbReference>
<evidence type="ECO:0000313" key="17">
    <source>
        <dbReference type="EMBL" id="GES85931.1"/>
    </source>
</evidence>
<dbReference type="GO" id="GO:0004826">
    <property type="term" value="F:phenylalanine-tRNA ligase activity"/>
    <property type="evidence" value="ECO:0007669"/>
    <property type="project" value="UniProtKB-EC"/>
</dbReference>
<proteinExistence type="inferred from homology"/>
<comment type="catalytic activity">
    <reaction evidence="12">
        <text>tRNA(Phe) + L-phenylalanine + ATP = L-phenylalanyl-tRNA(Phe) + AMP + diphosphate + H(+)</text>
        <dbReference type="Rhea" id="RHEA:19413"/>
        <dbReference type="Rhea" id="RHEA-COMP:9668"/>
        <dbReference type="Rhea" id="RHEA-COMP:9699"/>
        <dbReference type="ChEBI" id="CHEBI:15378"/>
        <dbReference type="ChEBI" id="CHEBI:30616"/>
        <dbReference type="ChEBI" id="CHEBI:33019"/>
        <dbReference type="ChEBI" id="CHEBI:58095"/>
        <dbReference type="ChEBI" id="CHEBI:78442"/>
        <dbReference type="ChEBI" id="CHEBI:78531"/>
        <dbReference type="ChEBI" id="CHEBI:456215"/>
        <dbReference type="EC" id="6.1.1.20"/>
    </reaction>
</comment>
<name>A0A8H3LG01_9GLOM</name>
<dbReference type="PROSITE" id="PS51447">
    <property type="entry name" value="FDX_ACB"/>
    <property type="match status" value="1"/>
</dbReference>
<dbReference type="InterPro" id="IPR005121">
    <property type="entry name" value="Fdx_antiC-bd"/>
</dbReference>
<evidence type="ECO:0000259" key="15">
    <source>
        <dbReference type="PROSITE" id="PS50862"/>
    </source>
</evidence>
<dbReference type="PROSITE" id="PS50862">
    <property type="entry name" value="AA_TRNA_LIGASE_II"/>
    <property type="match status" value="1"/>
</dbReference>
<dbReference type="AlphaFoldDB" id="A0A8H3LG01"/>
<dbReference type="Pfam" id="PF01409">
    <property type="entry name" value="tRNA-synt_2d"/>
    <property type="match status" value="2"/>
</dbReference>
<evidence type="ECO:0000256" key="10">
    <source>
        <dbReference type="ARBA" id="ARBA00023146"/>
    </source>
</evidence>
<dbReference type="FunFam" id="3.30.930.10:FF:000053">
    <property type="entry name" value="Phenylalanyl-tRNA synthetase mitochondrial"/>
    <property type="match status" value="1"/>
</dbReference>
<gene>
    <name evidence="17" type="ORF">RCL2_001302600</name>
</gene>
<dbReference type="GO" id="GO:0000049">
    <property type="term" value="F:tRNA binding"/>
    <property type="evidence" value="ECO:0007669"/>
    <property type="project" value="InterPro"/>
</dbReference>
<accession>A0A8H3LG01</accession>
<evidence type="ECO:0000256" key="6">
    <source>
        <dbReference type="ARBA" id="ARBA00022840"/>
    </source>
</evidence>
<dbReference type="GO" id="GO:0005759">
    <property type="term" value="C:mitochondrial matrix"/>
    <property type="evidence" value="ECO:0007669"/>
    <property type="project" value="UniProtKB-SubCell"/>
</dbReference>
<evidence type="ECO:0000256" key="4">
    <source>
        <dbReference type="ARBA" id="ARBA00022598"/>
    </source>
</evidence>
<dbReference type="Pfam" id="PF03147">
    <property type="entry name" value="FDX-ACB"/>
    <property type="match status" value="1"/>
</dbReference>
<keyword evidence="8" id="KW-0809">Transit peptide</keyword>
<keyword evidence="6" id="KW-0067">ATP-binding</keyword>
<evidence type="ECO:0000256" key="8">
    <source>
        <dbReference type="ARBA" id="ARBA00022946"/>
    </source>
</evidence>
<evidence type="ECO:0000256" key="5">
    <source>
        <dbReference type="ARBA" id="ARBA00022741"/>
    </source>
</evidence>
<organism evidence="17 18">
    <name type="scientific">Rhizophagus clarus</name>
    <dbReference type="NCBI Taxonomy" id="94130"/>
    <lineage>
        <taxon>Eukaryota</taxon>
        <taxon>Fungi</taxon>
        <taxon>Fungi incertae sedis</taxon>
        <taxon>Mucoromycota</taxon>
        <taxon>Glomeromycotina</taxon>
        <taxon>Glomeromycetes</taxon>
        <taxon>Glomerales</taxon>
        <taxon>Glomeraceae</taxon>
        <taxon>Rhizophagus</taxon>
    </lineage>
</organism>
<protein>
    <recommendedName>
        <fullName evidence="14">Phenylalanine--tRNA ligase, mitochondrial</fullName>
        <ecNumber evidence="3">6.1.1.20</ecNumber>
    </recommendedName>
    <alternativeName>
        <fullName evidence="11">Phenylalanyl-tRNA synthetase</fullName>
    </alternativeName>
</protein>
<dbReference type="InterPro" id="IPR002319">
    <property type="entry name" value="Phenylalanyl-tRNA_Synthase"/>
</dbReference>
<dbReference type="Gene3D" id="3.30.70.380">
    <property type="entry name" value="Ferrodoxin-fold anticodon-binding domain"/>
    <property type="match status" value="1"/>
</dbReference>
<dbReference type="Gene3D" id="3.30.930.10">
    <property type="entry name" value="Bira Bifunctional Protein, Domain 2"/>
    <property type="match status" value="1"/>
</dbReference>
<evidence type="ECO:0000256" key="3">
    <source>
        <dbReference type="ARBA" id="ARBA00012814"/>
    </source>
</evidence>
<evidence type="ECO:0000256" key="13">
    <source>
        <dbReference type="ARBA" id="ARBA00057761"/>
    </source>
</evidence>
<dbReference type="EMBL" id="BLAL01000158">
    <property type="protein sequence ID" value="GES85931.1"/>
    <property type="molecule type" value="Genomic_DNA"/>
</dbReference>
<dbReference type="PANTHER" id="PTHR11538:SF41">
    <property type="entry name" value="PHENYLALANINE--TRNA LIGASE, MITOCHONDRIAL"/>
    <property type="match status" value="1"/>
</dbReference>
<keyword evidence="9" id="KW-0496">Mitochondrion</keyword>
<comment type="function">
    <text evidence="13">Is responsible for the charging of tRNA(Phe) with phenylalanine in mitochondrial translation.</text>
</comment>
<dbReference type="GO" id="GO:0006432">
    <property type="term" value="P:phenylalanyl-tRNA aminoacylation"/>
    <property type="evidence" value="ECO:0007669"/>
    <property type="project" value="InterPro"/>
</dbReference>
<evidence type="ECO:0000259" key="16">
    <source>
        <dbReference type="PROSITE" id="PS51447"/>
    </source>
</evidence>
<dbReference type="InterPro" id="IPR045864">
    <property type="entry name" value="aa-tRNA-synth_II/BPL/LPL"/>
</dbReference>
<keyword evidence="4" id="KW-0436">Ligase</keyword>
<evidence type="ECO:0000256" key="2">
    <source>
        <dbReference type="ARBA" id="ARBA00008226"/>
    </source>
</evidence>
<evidence type="ECO:0000256" key="11">
    <source>
        <dbReference type="ARBA" id="ARBA00031194"/>
    </source>
</evidence>
<dbReference type="NCBIfam" id="TIGR00469">
    <property type="entry name" value="pheS_mito"/>
    <property type="match status" value="1"/>
</dbReference>
<feature type="domain" description="Aminoacyl-transfer RNA synthetases class-II family profile" evidence="15">
    <location>
        <begin position="95"/>
        <end position="376"/>
    </location>
</feature>
<comment type="subcellular location">
    <subcellularLocation>
        <location evidence="1">Mitochondrion matrix</location>
    </subcellularLocation>
</comment>
<dbReference type="InterPro" id="IPR006195">
    <property type="entry name" value="aa-tRNA-synth_II"/>
</dbReference>
<dbReference type="InterPro" id="IPR036690">
    <property type="entry name" value="Fdx_antiC-bd_sf"/>
</dbReference>
<dbReference type="EC" id="6.1.1.20" evidence="3"/>
<keyword evidence="7" id="KW-0648">Protein biosynthesis</keyword>
<dbReference type="Proteomes" id="UP000615446">
    <property type="component" value="Unassembled WGS sequence"/>
</dbReference>
<dbReference type="CDD" id="cd00496">
    <property type="entry name" value="PheRS_alpha_core"/>
    <property type="match status" value="1"/>
</dbReference>
<dbReference type="FunFam" id="3.30.70.380:FF:000002">
    <property type="entry name" value="phenylalanine--tRNA ligase, mitochondrial"/>
    <property type="match status" value="1"/>
</dbReference>
<evidence type="ECO:0000256" key="14">
    <source>
        <dbReference type="ARBA" id="ARBA00073229"/>
    </source>
</evidence>
<dbReference type="PANTHER" id="PTHR11538">
    <property type="entry name" value="PHENYLALANYL-TRNA SYNTHETASE"/>
    <property type="match status" value="1"/>
</dbReference>
<keyword evidence="5" id="KW-0547">Nucleotide-binding</keyword>
<evidence type="ECO:0000256" key="1">
    <source>
        <dbReference type="ARBA" id="ARBA00004305"/>
    </source>
</evidence>
<dbReference type="SMART" id="SM00896">
    <property type="entry name" value="FDX-ACB"/>
    <property type="match status" value="1"/>
</dbReference>
<evidence type="ECO:0000256" key="12">
    <source>
        <dbReference type="ARBA" id="ARBA00049255"/>
    </source>
</evidence>
<dbReference type="OrthoDB" id="4457at2759"/>
<comment type="similarity">
    <text evidence="2">Belongs to the class-II aminoacyl-tRNA synthetase family.</text>
</comment>
<feature type="domain" description="FDX-ACB" evidence="16">
    <location>
        <begin position="378"/>
        <end position="470"/>
    </location>
</feature>
<comment type="caution">
    <text evidence="17">The sequence shown here is derived from an EMBL/GenBank/DDBJ whole genome shotgun (WGS) entry which is preliminary data.</text>
</comment>
<dbReference type="GO" id="GO:0005524">
    <property type="term" value="F:ATP binding"/>
    <property type="evidence" value="ECO:0007669"/>
    <property type="project" value="UniProtKB-KW"/>
</dbReference>
<reference evidence="17" key="1">
    <citation type="submission" date="2019-10" db="EMBL/GenBank/DDBJ databases">
        <title>Conservation and host-specific expression of non-tandemly repeated heterogenous ribosome RNA gene in arbuscular mycorrhizal fungi.</title>
        <authorList>
            <person name="Maeda T."/>
            <person name="Kobayashi Y."/>
            <person name="Nakagawa T."/>
            <person name="Ezawa T."/>
            <person name="Yamaguchi K."/>
            <person name="Bino T."/>
            <person name="Nishimoto Y."/>
            <person name="Shigenobu S."/>
            <person name="Kawaguchi M."/>
        </authorList>
    </citation>
    <scope>NUCLEOTIDE SEQUENCE</scope>
    <source>
        <strain evidence="17">HR1</strain>
    </source>
</reference>
<keyword evidence="10 17" id="KW-0030">Aminoacyl-tRNA synthetase</keyword>
<evidence type="ECO:0000313" key="18">
    <source>
        <dbReference type="Proteomes" id="UP000615446"/>
    </source>
</evidence>
<evidence type="ECO:0000256" key="9">
    <source>
        <dbReference type="ARBA" id="ARBA00023128"/>
    </source>
</evidence>
<evidence type="ECO:0000256" key="7">
    <source>
        <dbReference type="ARBA" id="ARBA00022917"/>
    </source>
</evidence>
<sequence>MNRIQFSYYSSTKQLTSCYKKLFSSLQNLKSLNPSFQVLSAETPSNPYPHVNHNKSLTIEGTSYKLDDQTNVSPSILSKLSRNLHLQPHHPLYILRTQIEQHFPHFSYFNTLNPIVTVQKNFDDLGFPKDHPGRSKTDSYYINEQIMLRTHTSAHQLEIFSKMNKKFLISGDVYRRDEIDSSHYPIFHQMEGAQIFNMQNIEQEISEDKKYLISLNSTISSQKTPLRDNNEVNDDTIISSNNPIQSCHPIEQVNYVIQHLKFSLNSLIKKLFINHDENLKIRWIDAYFPFTSPSWEMEIFFKGKWLEICGCGIVEQDVLNKAGQNDKIGWAFGLGLERIAMVLFDIPDIRLFWSHDERFLNQFTNFNDNKIIKFQPFSKFPPCIKDISFWLNDQDFHENNFCEIIRDIAEDLVEDVKLIDEFVSPKTKKRSLCYRINYRSMDRTVTNEEINKIQEQVREEVEAKLNVTLR</sequence>
<dbReference type="SUPFAM" id="SSF54991">
    <property type="entry name" value="Anticodon-binding domain of PheRS"/>
    <property type="match status" value="1"/>
</dbReference>